<evidence type="ECO:0000313" key="2">
    <source>
        <dbReference type="Proteomes" id="UP000001816"/>
    </source>
</evidence>
<dbReference type="PATRIC" id="fig|190650.5.peg.1253"/>
<protein>
    <recommendedName>
        <fullName evidence="3">Low temperature requirement protein A</fullName>
    </recommendedName>
</protein>
<dbReference type="HOGENOM" id="CLU_2492161_0_0_5"/>
<evidence type="ECO:0008006" key="3">
    <source>
        <dbReference type="Google" id="ProtNLM"/>
    </source>
</evidence>
<dbReference type="KEGG" id="ccr:CC_1228"/>
<dbReference type="EnsemblBacteria" id="AAK23210">
    <property type="protein sequence ID" value="AAK23210"/>
    <property type="gene ID" value="CC_1228"/>
</dbReference>
<dbReference type="AlphaFoldDB" id="Q9A8X0"/>
<reference evidence="1 2" key="1">
    <citation type="journal article" date="2001" name="Proc. Natl. Acad. Sci. U.S.A.">
        <title>Complete genome sequence of Caulobacter crescentus.</title>
        <authorList>
            <person name="Nierman W.C."/>
            <person name="Feldblyum T.V."/>
            <person name="Laub M.T."/>
            <person name="Paulsen I.T."/>
            <person name="Nelson K.E."/>
            <person name="Eisen J.A."/>
            <person name="Heidelberg J.F."/>
            <person name="Alley M.R."/>
            <person name="Ohta N."/>
            <person name="Maddock J.R."/>
            <person name="Potocka I."/>
            <person name="Nelson W.C."/>
            <person name="Newton A."/>
            <person name="Stephens C."/>
            <person name="Phadke N.D."/>
            <person name="Ely B."/>
            <person name="DeBoy R.T."/>
            <person name="Dodson R.J."/>
            <person name="Durkin A.S."/>
            <person name="Gwinn M.L."/>
            <person name="Haft D.H."/>
            <person name="Kolonay J.F."/>
            <person name="Smit J."/>
            <person name="Craven M.B."/>
            <person name="Khouri H."/>
            <person name="Shetty J."/>
            <person name="Berry K."/>
            <person name="Utterback T."/>
            <person name="Tran K."/>
            <person name="Wolf A."/>
            <person name="Vamathevan J."/>
            <person name="Ermolaeva M."/>
            <person name="White O."/>
            <person name="Salzberg S.L."/>
            <person name="Venter J.C."/>
            <person name="Shapiro L."/>
            <person name="Fraser C.M."/>
        </authorList>
    </citation>
    <scope>NUCLEOTIDE SEQUENCE [LARGE SCALE GENOMIC DNA]</scope>
    <source>
        <strain evidence="2">ATCC 19089 / CB15</strain>
    </source>
</reference>
<dbReference type="Proteomes" id="UP000001816">
    <property type="component" value="Chromosome"/>
</dbReference>
<dbReference type="BioCyc" id="CAULO:CC1228-MONOMER"/>
<proteinExistence type="predicted"/>
<organism evidence="1 2">
    <name type="scientific">Caulobacter vibrioides (strain ATCC 19089 / CIP 103742 / CB 15)</name>
    <name type="common">Caulobacter crescentus</name>
    <dbReference type="NCBI Taxonomy" id="190650"/>
    <lineage>
        <taxon>Bacteria</taxon>
        <taxon>Pseudomonadati</taxon>
        <taxon>Pseudomonadota</taxon>
        <taxon>Alphaproteobacteria</taxon>
        <taxon>Caulobacterales</taxon>
        <taxon>Caulobacteraceae</taxon>
        <taxon>Caulobacter</taxon>
    </lineage>
</organism>
<gene>
    <name evidence="1" type="ordered locus">CC_1228</name>
</gene>
<dbReference type="EMBL" id="AE005673">
    <property type="protein sequence ID" value="AAK23210.1"/>
    <property type="molecule type" value="Genomic_DNA"/>
</dbReference>
<keyword evidence="2" id="KW-1185">Reference proteome</keyword>
<sequence>MNGGSRRVHAFRRVLYAARMTQIPPEDYSDDELLAMLKPVQLAELDRQIGEMFGAEGVDRVEALFAMANVYSMRAAERDETSALAMLQLAAAMRRRAQAMADARS</sequence>
<evidence type="ECO:0000313" key="1">
    <source>
        <dbReference type="EMBL" id="AAK23210.1"/>
    </source>
</evidence>
<dbReference type="PIR" id="F87401">
    <property type="entry name" value="F87401"/>
</dbReference>
<name>Q9A8X0_CAUVC</name>
<accession>Q9A8X0</accession>